<dbReference type="InterPro" id="IPR011989">
    <property type="entry name" value="ARM-like"/>
</dbReference>
<feature type="domain" description="Proteasome component Ecm29 N-terminal" evidence="6">
    <location>
        <begin position="16"/>
        <end position="511"/>
    </location>
</feature>
<keyword evidence="9" id="KW-1185">Reference proteome</keyword>
<evidence type="ECO:0000259" key="7">
    <source>
        <dbReference type="Pfam" id="PF23702"/>
    </source>
</evidence>
<dbReference type="InterPro" id="IPR024372">
    <property type="entry name" value="Ecm29_N"/>
</dbReference>
<keyword evidence="4 10" id="KW-0647">Proteasome</keyword>
<organism evidence="9 10">
    <name type="scientific">Priapulus caudatus</name>
    <name type="common">Priapulid worm</name>
    <dbReference type="NCBI Taxonomy" id="37621"/>
    <lineage>
        <taxon>Eukaryota</taxon>
        <taxon>Metazoa</taxon>
        <taxon>Ecdysozoa</taxon>
        <taxon>Scalidophora</taxon>
        <taxon>Priapulida</taxon>
        <taxon>Priapulimorpha</taxon>
        <taxon>Priapulimorphida</taxon>
        <taxon>Priapulidae</taxon>
        <taxon>Priapulus</taxon>
    </lineage>
</organism>
<dbReference type="Pfam" id="PF23702">
    <property type="entry name" value="ARM_ECM29"/>
    <property type="match status" value="1"/>
</dbReference>
<proteinExistence type="predicted"/>
<accession>A0ABM1F909</accession>
<dbReference type="GO" id="GO:0000502">
    <property type="term" value="C:proteasome complex"/>
    <property type="evidence" value="ECO:0007669"/>
    <property type="project" value="UniProtKB-KW"/>
</dbReference>
<dbReference type="RefSeq" id="XP_014680930.1">
    <property type="nucleotide sequence ID" value="XM_014825444.1"/>
</dbReference>
<keyword evidence="2" id="KW-0963">Cytoplasm</keyword>
<name>A0ABM1F909_PRICU</name>
<dbReference type="Gene3D" id="1.25.10.10">
    <property type="entry name" value="Leucine-rich Repeat Variant"/>
    <property type="match status" value="5"/>
</dbReference>
<evidence type="ECO:0000313" key="10">
    <source>
        <dbReference type="RefSeq" id="XP_014680930.1"/>
    </source>
</evidence>
<dbReference type="Pfam" id="PF23731">
    <property type="entry name" value="ARM_ECM29_C"/>
    <property type="match status" value="1"/>
</dbReference>
<dbReference type="Pfam" id="PF24492">
    <property type="entry name" value="HEAT_ECM29"/>
    <property type="match status" value="1"/>
</dbReference>
<sequence length="1850" mass="203446">MLKPSQSRAVHFSVLLERVFLRVGSAETDEQLQNVICKFLPPVLLKLGSQQDGVRKKVMELLVHINKRVKSRPKVQLPVEALLLQYQDPAASPFVTNFTIIYLKLGYPRMGIEKQAELASSLINCLDGKPQLHQDSLMFMLMPVLGSINVPADPSRRKSAFCFAEKPQTAKLLLDFMMDVLLLPYGTTSQVRPGSSAAQGGDSAPSPPPGMSEYALKRVTGDNPLSPEALEKAKTGIVKFLAAEFFSPEDIVCQLVVATSDTRHGVAGAADMELRKISGVIDWNKTEIIVKLYNLFRGTLLTKEQRVSVKPEHKRATANTRIKLKILPYLLKSREAANQLPYAIQVIFDCLYGANTNAKLKNMAVQFVYHLCISCSEAKLAPVGLVLLSGMIKLASETKEDNKLRGMAYIAVGKLCNKLPQLAVRDIAMVQTFFDCIPKEDNETKLALQEALSLIAPTFKGMTGPNVFLIEAMILQNIERAEPLARLMALNFANVVFPHNHIPSRYVLLLATGDSKEQVRTEAMKILHSTPGSSSGTITAKQQSPASCDDDSLFPAFADMAAFIQTRAESRQNGSSRYVMGNHTLPFNPGAFGQIVLYLRMCLAYNAGVLSDMESVSSMQGQSPALTTYVRRVLSEEAEGAGGRHDEGMGSNVIHIYLSLIQQLLPAAALYSVMWCLLEIVAVAADLLAPKFVDSLKAEQTWTEIRMCGGCYESVHSVLFFLLATASCATFTASRAEVNRNTSTDKTQEVQHGAMLALSFTLSRRLRNSTEEQQQSPPNYASTAVRAVAAFLSSTNAVLSVGACSAIGEIARNMPLPLPSGELETESKEMTKACIVNTLLKKMSSSQEPNSVKEKAMQTLANLCVADDTFPWKRHILEKLLSSPQPHQIDLNFACGDALVSAALGRKSAARRDMWVQSEKDFLKENLSEKGDDHVSWLLDQLLEKLGGKSNAITRQAACVWLLTLVSKAAEHEAVTARLIDIQTSFINMLADTDELTQDVASKGLGLVYERGGEEAKKQLVDLLLDTLMTGRRKKTEVTDNTKIFEPGTLGKAPGGSGSLTTYKELCSLASDLNQPDLVYKFMHLANHHAMWNSKKGAAFGFTVIATQARDQLEPHLPKIIPRLYRYQYDPNAKIQQAMTSVWNALVADSKKMVDLYMKDILQDLISNLTSSMWRIRESSCLALNDLLRGRPLDDVIPELPTLWQTLLRVRDDIKESVRNAADIVLRTLSKCCVKICDPNYGKVGGDAMRQLLPVLLSDGVGSSVAEIRSFSLQTLVKLSKNAGPLLKPHIAVLVAALLEALSELEPQMLNYLSLHAAQSQETLDKLDSQRVAVSKLSPMMETINMCVQYVDEGVLTELVPRLCDLIRTGVGLGTKVGCANLVISLCFHSPQDLTAHTGKLMKAMLHGLTDRNATIRKSYAQALGHLVKCARDASVGKLLTKLRSWYMEKEDESLRLAVAYTLQAISKNSPDVMRAYATQAVPLVYFAMHRKWDKTKGETDAEQSIWEDVWLESTPGTEGGIRLYIEELVEITQAGLESNSWPMKAQAASGIEMIANKMAGNLGAPHLGKLLTALIAGLASRTWDGKEALLKAVAAICTNCKHALSASVEGQPSVEELLAAVMRECRKDKLGYKLEAVRAAGIMVDELGEDRFTQLWELLLPSLRKDKSKNEDSDSDEEVSSKSSRVTMKLDFQSVSYEALGKAWPKQPATQDMWQEQFCELLVCELPNTTWKVQLSILRAMQSFISRLCVLESSENIEKHEQVVLKLVSQIVPPVCQSSGIAKYAAVRTESITVLEKLIAKLIAADRLAILPEPLSSLIDGALTAMATDNQPELKHRAAELRKSLTTSK</sequence>
<evidence type="ECO:0000259" key="6">
    <source>
        <dbReference type="Pfam" id="PF13001"/>
    </source>
</evidence>
<evidence type="ECO:0000256" key="2">
    <source>
        <dbReference type="ARBA" id="ARBA00022490"/>
    </source>
</evidence>
<dbReference type="InterPro" id="IPR016024">
    <property type="entry name" value="ARM-type_fold"/>
</dbReference>
<dbReference type="Proteomes" id="UP000695022">
    <property type="component" value="Unplaced"/>
</dbReference>
<protein>
    <submittedName>
        <fullName evidence="10">Proteasome-associated protein ECM29 homolog</fullName>
    </submittedName>
</protein>
<dbReference type="SUPFAM" id="SSF48371">
    <property type="entry name" value="ARM repeat"/>
    <property type="match status" value="3"/>
</dbReference>
<keyword evidence="3" id="KW-0677">Repeat</keyword>
<gene>
    <name evidence="10" type="primary">LOC106820852</name>
</gene>
<dbReference type="InterPro" id="IPR055444">
    <property type="entry name" value="ARM_ECM29"/>
</dbReference>
<evidence type="ECO:0000259" key="8">
    <source>
        <dbReference type="Pfam" id="PF24492"/>
    </source>
</evidence>
<dbReference type="Pfam" id="PF13001">
    <property type="entry name" value="ECM29_N"/>
    <property type="match status" value="1"/>
</dbReference>
<feature type="domain" description="ECM29 ARM-like repeats" evidence="7">
    <location>
        <begin position="607"/>
        <end position="810"/>
    </location>
</feature>
<evidence type="ECO:0000256" key="3">
    <source>
        <dbReference type="ARBA" id="ARBA00022737"/>
    </source>
</evidence>
<evidence type="ECO:0000256" key="1">
    <source>
        <dbReference type="ARBA" id="ARBA00004496"/>
    </source>
</evidence>
<dbReference type="GeneID" id="106820852"/>
<feature type="region of interest" description="Disordered" evidence="5">
    <location>
        <begin position="192"/>
        <end position="213"/>
    </location>
</feature>
<evidence type="ECO:0000256" key="4">
    <source>
        <dbReference type="ARBA" id="ARBA00022942"/>
    </source>
</evidence>
<comment type="subcellular location">
    <subcellularLocation>
        <location evidence="1">Cytoplasm</location>
    </subcellularLocation>
</comment>
<dbReference type="InterPro" id="IPR055443">
    <property type="entry name" value="HEAT_ECM29"/>
</dbReference>
<dbReference type="PANTHER" id="PTHR23346">
    <property type="entry name" value="TRANSLATIONAL ACTIVATOR GCN1-RELATED"/>
    <property type="match status" value="1"/>
</dbReference>
<feature type="domain" description="Proteasome adapter and scaffold protein ECM29 HEAT-repeat" evidence="8">
    <location>
        <begin position="1287"/>
        <end position="1448"/>
    </location>
</feature>
<dbReference type="PANTHER" id="PTHR23346:SF19">
    <property type="entry name" value="PROTEASOME ADAPTER AND SCAFFOLD PROTEIN ECM29"/>
    <property type="match status" value="1"/>
</dbReference>
<reference evidence="10" key="1">
    <citation type="submission" date="2025-08" db="UniProtKB">
        <authorList>
            <consortium name="RefSeq"/>
        </authorList>
    </citation>
    <scope>IDENTIFICATION</scope>
</reference>
<evidence type="ECO:0000313" key="9">
    <source>
        <dbReference type="Proteomes" id="UP000695022"/>
    </source>
</evidence>
<evidence type="ECO:0000256" key="5">
    <source>
        <dbReference type="SAM" id="MobiDB-lite"/>
    </source>
</evidence>